<dbReference type="PROSITE" id="PS50157">
    <property type="entry name" value="ZINC_FINGER_C2H2_2"/>
    <property type="match status" value="10"/>
</dbReference>
<reference evidence="15" key="1">
    <citation type="thesis" date="2020" institute="ProQuest LLC" country="789 East Eisenhower Parkway, Ann Arbor, MI, USA">
        <title>Comparative Genomics and Chromosome Evolution.</title>
        <authorList>
            <person name="Mudd A.B."/>
        </authorList>
    </citation>
    <scope>NUCLEOTIDE SEQUENCE</scope>
    <source>
        <strain evidence="15">Female2</strain>
        <tissue evidence="15">Blood</tissue>
    </source>
</reference>
<feature type="compositionally biased region" description="Polar residues" evidence="13">
    <location>
        <begin position="285"/>
        <end position="312"/>
    </location>
</feature>
<protein>
    <recommendedName>
        <fullName evidence="14">C2H2-type domain-containing protein</fullName>
    </recommendedName>
</protein>
<dbReference type="FunFam" id="3.30.160.60:FF:000936">
    <property type="entry name" value="Zinc finger protein 577"/>
    <property type="match status" value="1"/>
</dbReference>
<evidence type="ECO:0000256" key="5">
    <source>
        <dbReference type="ARBA" id="ARBA00022737"/>
    </source>
</evidence>
<evidence type="ECO:0000256" key="7">
    <source>
        <dbReference type="ARBA" id="ARBA00022833"/>
    </source>
</evidence>
<comment type="subcellular location">
    <subcellularLocation>
        <location evidence="2">Nucleus</location>
    </subcellularLocation>
</comment>
<dbReference type="Pfam" id="PF13912">
    <property type="entry name" value="zf-C2H2_6"/>
    <property type="match status" value="1"/>
</dbReference>
<dbReference type="FunFam" id="3.30.160.60:FF:001498">
    <property type="entry name" value="Zinc finger protein 404"/>
    <property type="match status" value="1"/>
</dbReference>
<feature type="domain" description="C2H2-type" evidence="14">
    <location>
        <begin position="189"/>
        <end position="216"/>
    </location>
</feature>
<feature type="domain" description="C2H2-type" evidence="14">
    <location>
        <begin position="504"/>
        <end position="531"/>
    </location>
</feature>
<dbReference type="OrthoDB" id="427030at2759"/>
<organism evidence="15 16">
    <name type="scientific">Hymenochirus boettgeri</name>
    <name type="common">Congo dwarf clawed frog</name>
    <dbReference type="NCBI Taxonomy" id="247094"/>
    <lineage>
        <taxon>Eukaryota</taxon>
        <taxon>Metazoa</taxon>
        <taxon>Chordata</taxon>
        <taxon>Craniata</taxon>
        <taxon>Vertebrata</taxon>
        <taxon>Euteleostomi</taxon>
        <taxon>Amphibia</taxon>
        <taxon>Batrachia</taxon>
        <taxon>Anura</taxon>
        <taxon>Pipoidea</taxon>
        <taxon>Pipidae</taxon>
        <taxon>Pipinae</taxon>
        <taxon>Hymenochirus</taxon>
    </lineage>
</organism>
<evidence type="ECO:0000256" key="2">
    <source>
        <dbReference type="ARBA" id="ARBA00004123"/>
    </source>
</evidence>
<name>A0A8T2IK07_9PIPI</name>
<dbReference type="InterPro" id="IPR013087">
    <property type="entry name" value="Znf_C2H2_type"/>
</dbReference>
<keyword evidence="9" id="KW-0238">DNA-binding</keyword>
<dbReference type="GO" id="GO:0008270">
    <property type="term" value="F:zinc ion binding"/>
    <property type="evidence" value="ECO:0007669"/>
    <property type="project" value="UniProtKB-KW"/>
</dbReference>
<evidence type="ECO:0000256" key="1">
    <source>
        <dbReference type="ARBA" id="ARBA00003767"/>
    </source>
</evidence>
<dbReference type="FunFam" id="3.30.160.60:FF:000972">
    <property type="entry name" value="Zinc finger protein 768"/>
    <property type="match status" value="1"/>
</dbReference>
<feature type="domain" description="C2H2-type" evidence="14">
    <location>
        <begin position="476"/>
        <end position="503"/>
    </location>
</feature>
<dbReference type="InterPro" id="IPR050758">
    <property type="entry name" value="Znf_C2H2-type"/>
</dbReference>
<evidence type="ECO:0000259" key="14">
    <source>
        <dbReference type="PROSITE" id="PS50157"/>
    </source>
</evidence>
<dbReference type="FunFam" id="3.30.160.60:FF:000135">
    <property type="entry name" value="Zinc finger protein 358"/>
    <property type="match status" value="1"/>
</dbReference>
<dbReference type="SUPFAM" id="SSF57667">
    <property type="entry name" value="beta-beta-alpha zinc fingers"/>
    <property type="match status" value="6"/>
</dbReference>
<dbReference type="PROSITE" id="PS00028">
    <property type="entry name" value="ZINC_FINGER_C2H2_1"/>
    <property type="match status" value="10"/>
</dbReference>
<keyword evidence="4" id="KW-0479">Metal-binding</keyword>
<dbReference type="GO" id="GO:0006355">
    <property type="term" value="P:regulation of DNA-templated transcription"/>
    <property type="evidence" value="ECO:0007669"/>
    <property type="project" value="UniProtKB-ARBA"/>
</dbReference>
<feature type="domain" description="C2H2-type" evidence="14">
    <location>
        <begin position="560"/>
        <end position="587"/>
    </location>
</feature>
<proteinExistence type="inferred from homology"/>
<keyword evidence="6 12" id="KW-0863">Zinc-finger</keyword>
<dbReference type="FunFam" id="3.30.160.60:FF:000295">
    <property type="entry name" value="zinc finger protein 19"/>
    <property type="match status" value="1"/>
</dbReference>
<feature type="domain" description="C2H2-type" evidence="14">
    <location>
        <begin position="217"/>
        <end position="244"/>
    </location>
</feature>
<dbReference type="AlphaFoldDB" id="A0A8T2IK07"/>
<feature type="domain" description="C2H2-type" evidence="14">
    <location>
        <begin position="588"/>
        <end position="615"/>
    </location>
</feature>
<evidence type="ECO:0000256" key="8">
    <source>
        <dbReference type="ARBA" id="ARBA00023015"/>
    </source>
</evidence>
<keyword evidence="5" id="KW-0677">Repeat</keyword>
<dbReference type="Proteomes" id="UP000812440">
    <property type="component" value="Unassembled WGS sequence"/>
</dbReference>
<evidence type="ECO:0000256" key="10">
    <source>
        <dbReference type="ARBA" id="ARBA00023163"/>
    </source>
</evidence>
<feature type="domain" description="C2H2-type" evidence="14">
    <location>
        <begin position="245"/>
        <end position="272"/>
    </location>
</feature>
<sequence length="642" mass="71028">MGNPNTLLGSSPRTSQENISHPESGGEDITTILAHLQSLASVPSETSTKVDNGDTKVSHSCSGIDGKTLESSANVDNKNVVDDTKENKKNSLVNCLDDLIKLQRGTGNEISQANISMKDTNVVFKGKSNAKRYICSDCGKCCPCRSAYIRHQRIHTGEKPYSCTECGKSFIQSSDYNNHMRSHTGEKPYSCTECGKSFSRSTYLLTHSRTHTKEKPYMCNVCKKSFVQHSHLALHLRIHSGEKPYICIECGNSFSRSSTLVKHKKSHRRKTLHMCLKRNEGELSNGFTQNNPPSWGAASSENTQQDSSSRTNLPWVLSENGDKRGSTRKAVNVRGLCKGTRKRLHKPIRLAIERDSATQSEILSNQPKIPVKMTQDGKKVESLWNGDDGKCSPTVDDGAGPGSLKTETECSCDAKNSSHELQDPQPDPLHTDYSSSHLPTAEPTAGETSNDFDINNFFTYEKVPDPLLKSRKASGFICGYCGKGCPCKSAFLRHQRIHTGEKPYSCSQCGKCFIQSSDYNNHLRSHTGEKPYTCAECGKSFSRSTYLVTHSRTHTKEKPYTCTECGKSFVQHSHLTIHLRIHSGEKPYTCLECGKRFSRSSTLVKHQKSHNKRNETGWTVKGELASAGALKTSSSRETCSST</sequence>
<gene>
    <name evidence="15" type="ORF">GDO86_019835</name>
</gene>
<feature type="region of interest" description="Disordered" evidence="13">
    <location>
        <begin position="381"/>
        <end position="447"/>
    </location>
</feature>
<evidence type="ECO:0000256" key="12">
    <source>
        <dbReference type="PROSITE-ProRule" id="PRU00042"/>
    </source>
</evidence>
<keyword evidence="11" id="KW-0539">Nucleus</keyword>
<evidence type="ECO:0000256" key="4">
    <source>
        <dbReference type="ARBA" id="ARBA00022723"/>
    </source>
</evidence>
<keyword evidence="10" id="KW-0804">Transcription</keyword>
<dbReference type="EMBL" id="JAACNH010000552">
    <property type="protein sequence ID" value="KAG8430871.1"/>
    <property type="molecule type" value="Genomic_DNA"/>
</dbReference>
<dbReference type="InterPro" id="IPR036236">
    <property type="entry name" value="Znf_C2H2_sf"/>
</dbReference>
<dbReference type="PANTHER" id="PTHR23234">
    <property type="entry name" value="ZNF44 PROTEIN"/>
    <property type="match status" value="1"/>
</dbReference>
<dbReference type="FunFam" id="3.30.160.60:FF:000003">
    <property type="entry name" value="Zinc finger protein 3 homolog"/>
    <property type="match status" value="1"/>
</dbReference>
<feature type="domain" description="C2H2-type" evidence="14">
    <location>
        <begin position="133"/>
        <end position="160"/>
    </location>
</feature>
<evidence type="ECO:0000313" key="15">
    <source>
        <dbReference type="EMBL" id="KAG8430871.1"/>
    </source>
</evidence>
<dbReference type="FunFam" id="3.30.160.60:FF:000097">
    <property type="entry name" value="Zinc finger protein"/>
    <property type="match status" value="1"/>
</dbReference>
<keyword evidence="8" id="KW-0805">Transcription regulation</keyword>
<dbReference type="Pfam" id="PF00096">
    <property type="entry name" value="zf-C2H2"/>
    <property type="match status" value="7"/>
</dbReference>
<feature type="compositionally biased region" description="Polar residues" evidence="13">
    <location>
        <begin position="1"/>
        <end position="21"/>
    </location>
</feature>
<keyword evidence="16" id="KW-1185">Reference proteome</keyword>
<dbReference type="Gene3D" id="3.30.160.60">
    <property type="entry name" value="Classic Zinc Finger"/>
    <property type="match status" value="10"/>
</dbReference>
<feature type="domain" description="C2H2-type" evidence="14">
    <location>
        <begin position="161"/>
        <end position="188"/>
    </location>
</feature>
<evidence type="ECO:0000256" key="11">
    <source>
        <dbReference type="ARBA" id="ARBA00023242"/>
    </source>
</evidence>
<evidence type="ECO:0000256" key="3">
    <source>
        <dbReference type="ARBA" id="ARBA00006991"/>
    </source>
</evidence>
<dbReference type="SMART" id="SM00355">
    <property type="entry name" value="ZnF_C2H2"/>
    <property type="match status" value="10"/>
</dbReference>
<evidence type="ECO:0000313" key="16">
    <source>
        <dbReference type="Proteomes" id="UP000812440"/>
    </source>
</evidence>
<evidence type="ECO:0000256" key="13">
    <source>
        <dbReference type="SAM" id="MobiDB-lite"/>
    </source>
</evidence>
<dbReference type="GO" id="GO:0003677">
    <property type="term" value="F:DNA binding"/>
    <property type="evidence" value="ECO:0007669"/>
    <property type="project" value="UniProtKB-KW"/>
</dbReference>
<feature type="domain" description="C2H2-type" evidence="14">
    <location>
        <begin position="532"/>
        <end position="559"/>
    </location>
</feature>
<comment type="caution">
    <text evidence="15">The sequence shown here is derived from an EMBL/GenBank/DDBJ whole genome shotgun (WGS) entry which is preliminary data.</text>
</comment>
<comment type="similarity">
    <text evidence="3">Belongs to the krueppel C2H2-type zinc-finger protein family.</text>
</comment>
<evidence type="ECO:0000256" key="9">
    <source>
        <dbReference type="ARBA" id="ARBA00023125"/>
    </source>
</evidence>
<dbReference type="PANTHER" id="PTHR23234:SF8">
    <property type="entry name" value="C2H2-TYPE DOMAIN-CONTAINING PROTEIN"/>
    <property type="match status" value="1"/>
</dbReference>
<dbReference type="FunFam" id="3.30.160.60:FF:001158">
    <property type="entry name" value="zinc finger protein 22"/>
    <property type="match status" value="2"/>
</dbReference>
<evidence type="ECO:0000256" key="6">
    <source>
        <dbReference type="ARBA" id="ARBA00022771"/>
    </source>
</evidence>
<keyword evidence="7" id="KW-0862">Zinc</keyword>
<feature type="region of interest" description="Disordered" evidence="13">
    <location>
        <begin position="1"/>
        <end position="26"/>
    </location>
</feature>
<dbReference type="GO" id="GO:0005634">
    <property type="term" value="C:nucleus"/>
    <property type="evidence" value="ECO:0007669"/>
    <property type="project" value="UniProtKB-SubCell"/>
</dbReference>
<comment type="function">
    <text evidence="1">May be involved in transcriptional regulation.</text>
</comment>
<accession>A0A8T2IK07</accession>
<feature type="region of interest" description="Disordered" evidence="13">
    <location>
        <begin position="282"/>
        <end position="329"/>
    </location>
</feature>